<evidence type="ECO:0000313" key="1">
    <source>
        <dbReference type="EMBL" id="CAB0582201.1"/>
    </source>
</evidence>
<dbReference type="Proteomes" id="UP000480222">
    <property type="component" value="Unassembled WGS sequence"/>
</dbReference>
<gene>
    <name evidence="1" type="ORF">CIP107547_00311</name>
</gene>
<accession>A0A811FYG3</accession>
<comment type="caution">
    <text evidence="1">The sequence shown here is derived from an EMBL/GenBank/DDBJ whole genome shotgun (WGS) entry which is preliminary data.</text>
</comment>
<reference evidence="1 2" key="1">
    <citation type="submission" date="2020-02" db="EMBL/GenBank/DDBJ databases">
        <authorList>
            <person name="Brisse S."/>
        </authorList>
    </citation>
    <scope>NUCLEOTIDE SEQUENCE [LARGE SCALE GENOMIC DNA]</scope>
    <source>
        <strain evidence="1">CIP107547</strain>
    </source>
</reference>
<dbReference type="EMBL" id="CADDAV010000001">
    <property type="protein sequence ID" value="CAB0582201.1"/>
    <property type="molecule type" value="Genomic_DNA"/>
</dbReference>
<dbReference type="InterPro" id="IPR058154">
    <property type="entry name" value="Bxb1_TTP-like"/>
</dbReference>
<protein>
    <submittedName>
        <fullName evidence="1">Phage tail protein</fullName>
    </submittedName>
</protein>
<proteinExistence type="predicted"/>
<dbReference type="AlphaFoldDB" id="A0A811FYG3"/>
<evidence type="ECO:0000313" key="2">
    <source>
        <dbReference type="Proteomes" id="UP000480222"/>
    </source>
</evidence>
<organism evidence="1 2">
    <name type="scientific">Corynebacterium diphtheriae</name>
    <dbReference type="NCBI Taxonomy" id="1717"/>
    <lineage>
        <taxon>Bacteria</taxon>
        <taxon>Bacillati</taxon>
        <taxon>Actinomycetota</taxon>
        <taxon>Actinomycetes</taxon>
        <taxon>Mycobacteriales</taxon>
        <taxon>Corynebacteriaceae</taxon>
        <taxon>Corynebacterium</taxon>
    </lineage>
</organism>
<sequence length="315" mass="33901">MTDFDIDTSAANYADELALLGVTGAMSYAPKGTQMPETIAPLNPPFVDFGWLSDGGITESQNEERNDWTPFQSTNPIRGQVTKQDFQFKTVVWSISGLANAMYYGVPESDMRFDQETGVTTFEQGKELPPDFKFGLVVDIVDGKKARRHCMPNVSVVERGDIVYSKDDLVGYEMTFRASYDPAAGYAVRRMFKEGWKPGHAGTTLADENKDASLGDWSNTLDESEARKQSKTVTLPKGATGGTFTVSINGKASAAINHDATGTAMKLVLNKVDGGESAKVTGRAGGPYTITGVEGEITADGTNLTGSDTQDISIN</sequence>
<name>A0A811FYG3_CORDP</name>
<dbReference type="RefSeq" id="WP_072564846.1">
    <property type="nucleotide sequence ID" value="NZ_CP040520.1"/>
</dbReference>
<dbReference type="Pfam" id="PF25681">
    <property type="entry name" value="Phage_TTP_17"/>
    <property type="match status" value="1"/>
</dbReference>